<protein>
    <submittedName>
        <fullName evidence="3">Adenosyltransferase 2 subunit beta</fullName>
    </submittedName>
</protein>
<dbReference type="SUPFAM" id="SSF51735">
    <property type="entry name" value="NAD(P)-binding Rossmann-fold domains"/>
    <property type="match status" value="1"/>
</dbReference>
<sequence length="315" mass="34451">MKSSIPQIVLTGSSGFLGQHLLHSLIHEPLKGTANAALEIHALYGGMEGFPEAVSSMMSNSQVKVHVHQLDLTDSAKVQAWIDQYAAALDICVHSAALSVPRVCEKDPDKARALNVPTTFLEGLAKHNVRIIGLSTDQVYDGTKGNYKEDVDSVNPLNVYGQTKVQLEELVVKLSSSNVLLRSSIILGPKAPFLPEKAHGTFLHFCASRENQETTFFTDECRSVIATDTVVQIIRWFLQKIMLPATNETTKTTAGIFHMGGPDNVSRMDMAKAAFTLWISNRLSSAGGKGQDASPRSEESSGHHHGQWEIAKFDW</sequence>
<dbReference type="PANTHER" id="PTHR43242:SF1">
    <property type="entry name" value="NAD(P)-BINDING ROSSMANN-FOLD SUPERFAMILY PROTEIN"/>
    <property type="match status" value="1"/>
</dbReference>
<dbReference type="OrthoDB" id="46465at2759"/>
<evidence type="ECO:0000313" key="3">
    <source>
        <dbReference type="EMBL" id="CAB9515640.1"/>
    </source>
</evidence>
<dbReference type="InterPro" id="IPR029903">
    <property type="entry name" value="RmlD-like-bd"/>
</dbReference>
<gene>
    <name evidence="3" type="ORF">SEMRO_729_G193870.1</name>
</gene>
<dbReference type="AlphaFoldDB" id="A0A9N8E889"/>
<reference evidence="3" key="1">
    <citation type="submission" date="2020-06" db="EMBL/GenBank/DDBJ databases">
        <authorList>
            <consortium name="Plant Systems Biology data submission"/>
        </authorList>
    </citation>
    <scope>NUCLEOTIDE SEQUENCE</scope>
    <source>
        <strain evidence="3">D6</strain>
    </source>
</reference>
<keyword evidence="4" id="KW-1185">Reference proteome</keyword>
<dbReference type="Gene3D" id="3.40.50.720">
    <property type="entry name" value="NAD(P)-binding Rossmann-like Domain"/>
    <property type="match status" value="1"/>
</dbReference>
<evidence type="ECO:0000313" key="4">
    <source>
        <dbReference type="Proteomes" id="UP001153069"/>
    </source>
</evidence>
<dbReference type="Proteomes" id="UP001153069">
    <property type="component" value="Unassembled WGS sequence"/>
</dbReference>
<proteinExistence type="predicted"/>
<feature type="domain" description="RmlD-like substrate binding" evidence="2">
    <location>
        <begin position="7"/>
        <end position="278"/>
    </location>
</feature>
<name>A0A9N8E889_9STRA</name>
<feature type="region of interest" description="Disordered" evidence="1">
    <location>
        <begin position="286"/>
        <end position="306"/>
    </location>
</feature>
<dbReference type="Pfam" id="PF04321">
    <property type="entry name" value="RmlD_sub_bind"/>
    <property type="match status" value="1"/>
</dbReference>
<dbReference type="PANTHER" id="PTHR43242">
    <property type="entry name" value="NAD(P)-BINDING ROSSMANN-FOLD SUPERFAMILY PROTEIN"/>
    <property type="match status" value="1"/>
</dbReference>
<dbReference type="InterPro" id="IPR036291">
    <property type="entry name" value="NAD(P)-bd_dom_sf"/>
</dbReference>
<accession>A0A9N8E889</accession>
<evidence type="ECO:0000256" key="1">
    <source>
        <dbReference type="SAM" id="MobiDB-lite"/>
    </source>
</evidence>
<dbReference type="EMBL" id="CAICTM010000728">
    <property type="protein sequence ID" value="CAB9515640.1"/>
    <property type="molecule type" value="Genomic_DNA"/>
</dbReference>
<organism evidence="3 4">
    <name type="scientific">Seminavis robusta</name>
    <dbReference type="NCBI Taxonomy" id="568900"/>
    <lineage>
        <taxon>Eukaryota</taxon>
        <taxon>Sar</taxon>
        <taxon>Stramenopiles</taxon>
        <taxon>Ochrophyta</taxon>
        <taxon>Bacillariophyta</taxon>
        <taxon>Bacillariophyceae</taxon>
        <taxon>Bacillariophycidae</taxon>
        <taxon>Naviculales</taxon>
        <taxon>Naviculaceae</taxon>
        <taxon>Seminavis</taxon>
    </lineage>
</organism>
<evidence type="ECO:0000259" key="2">
    <source>
        <dbReference type="Pfam" id="PF04321"/>
    </source>
</evidence>
<comment type="caution">
    <text evidence="3">The sequence shown here is derived from an EMBL/GenBank/DDBJ whole genome shotgun (WGS) entry which is preliminary data.</text>
</comment>